<dbReference type="PRINTS" id="PR00411">
    <property type="entry name" value="PNDRDTASEI"/>
</dbReference>
<dbReference type="Gene3D" id="3.30.390.30">
    <property type="match status" value="1"/>
</dbReference>
<dbReference type="InterPro" id="IPR023753">
    <property type="entry name" value="FAD/NAD-binding_dom"/>
</dbReference>
<feature type="domain" description="NADH-rubredoxin oxidoreductase C-terminal" evidence="5">
    <location>
        <begin position="209"/>
        <end position="276"/>
    </location>
</feature>
<dbReference type="InterPro" id="IPR041575">
    <property type="entry name" value="Rubredoxin_C"/>
</dbReference>
<dbReference type="PANTHER" id="PTHR43429:SF3">
    <property type="entry name" value="NITRITE REDUCTASE [NAD(P)H]"/>
    <property type="match status" value="1"/>
</dbReference>
<dbReference type="InterPro" id="IPR016156">
    <property type="entry name" value="FAD/NAD-linked_Rdtase_dimer_sf"/>
</dbReference>
<evidence type="ECO:0000259" key="4">
    <source>
        <dbReference type="Pfam" id="PF07992"/>
    </source>
</evidence>
<proteinExistence type="predicted"/>
<dbReference type="Pfam" id="PF07992">
    <property type="entry name" value="Pyr_redox_2"/>
    <property type="match status" value="1"/>
</dbReference>
<dbReference type="PANTHER" id="PTHR43429">
    <property type="entry name" value="PYRIDINE NUCLEOTIDE-DISULFIDE OXIDOREDUCTASE DOMAIN-CONTAINING"/>
    <property type="match status" value="1"/>
</dbReference>
<accession>A0A0F9M571</accession>
<evidence type="ECO:0000256" key="1">
    <source>
        <dbReference type="ARBA" id="ARBA00001974"/>
    </source>
</evidence>
<dbReference type="AlphaFoldDB" id="A0A0F9M571"/>
<keyword evidence="2" id="KW-0285">Flavoprotein</keyword>
<dbReference type="Pfam" id="PF18267">
    <property type="entry name" value="Rubredoxin_C"/>
    <property type="match status" value="1"/>
</dbReference>
<dbReference type="PRINTS" id="PR00368">
    <property type="entry name" value="FADPNR"/>
</dbReference>
<feature type="domain" description="FAD/NAD(P)-binding" evidence="4">
    <location>
        <begin position="3"/>
        <end position="174"/>
    </location>
</feature>
<dbReference type="SUPFAM" id="SSF51905">
    <property type="entry name" value="FAD/NAD(P)-binding domain"/>
    <property type="match status" value="1"/>
</dbReference>
<evidence type="ECO:0000256" key="3">
    <source>
        <dbReference type="ARBA" id="ARBA00022827"/>
    </source>
</evidence>
<gene>
    <name evidence="6" type="ORF">LCGC14_1116140</name>
</gene>
<dbReference type="InterPro" id="IPR036188">
    <property type="entry name" value="FAD/NAD-bd_sf"/>
</dbReference>
<comment type="caution">
    <text evidence="6">The sequence shown here is derived from an EMBL/GenBank/DDBJ whole genome shotgun (WGS) entry which is preliminary data.</text>
</comment>
<evidence type="ECO:0000313" key="6">
    <source>
        <dbReference type="EMBL" id="KKN02590.1"/>
    </source>
</evidence>
<name>A0A0F9M571_9ZZZZ</name>
<keyword evidence="3" id="KW-0274">FAD</keyword>
<evidence type="ECO:0000259" key="5">
    <source>
        <dbReference type="Pfam" id="PF18267"/>
    </source>
</evidence>
<evidence type="ECO:0008006" key="7">
    <source>
        <dbReference type="Google" id="ProtNLM"/>
    </source>
</evidence>
<dbReference type="GO" id="GO:0016491">
    <property type="term" value="F:oxidoreductase activity"/>
    <property type="evidence" value="ECO:0007669"/>
    <property type="project" value="InterPro"/>
</dbReference>
<comment type="cofactor">
    <cofactor evidence="1">
        <name>FAD</name>
        <dbReference type="ChEBI" id="CHEBI:57692"/>
    </cofactor>
</comment>
<dbReference type="InterPro" id="IPR050260">
    <property type="entry name" value="FAD-bd_OxRdtase"/>
</dbReference>
<dbReference type="Gene3D" id="3.50.50.60">
    <property type="entry name" value="FAD/NAD(P)-binding domain"/>
    <property type="match status" value="2"/>
</dbReference>
<evidence type="ECO:0000256" key="2">
    <source>
        <dbReference type="ARBA" id="ARBA00022630"/>
    </source>
</evidence>
<reference evidence="6" key="1">
    <citation type="journal article" date="2015" name="Nature">
        <title>Complex archaea that bridge the gap between prokaryotes and eukaryotes.</title>
        <authorList>
            <person name="Spang A."/>
            <person name="Saw J.H."/>
            <person name="Jorgensen S.L."/>
            <person name="Zaremba-Niedzwiedzka K."/>
            <person name="Martijn J."/>
            <person name="Lind A.E."/>
            <person name="van Eijk R."/>
            <person name="Schleper C."/>
            <person name="Guy L."/>
            <person name="Ettema T.J."/>
        </authorList>
    </citation>
    <scope>NUCLEOTIDE SEQUENCE</scope>
</reference>
<organism evidence="6">
    <name type="scientific">marine sediment metagenome</name>
    <dbReference type="NCBI Taxonomy" id="412755"/>
    <lineage>
        <taxon>unclassified sequences</taxon>
        <taxon>metagenomes</taxon>
        <taxon>ecological metagenomes</taxon>
    </lineage>
</organism>
<protein>
    <recommendedName>
        <fullName evidence="7">FAD/NAD(P)-binding domain-containing protein</fullName>
    </recommendedName>
</protein>
<sequence length="306" mass="34074">MKLPWKGVDLEGVSTLYSLDDAKDVAEQACNVKNAVIIGGGSTAMKTIQNFKKIGLNISIIEKASHLWPIGFDRKVARIIEETIKENGIHIYLNEEVVEFQGDNNKLTFVVLKNGEKIPADIAIITIGIKPNIDFLVDSGVKIKEGILVDENMRTNISSIFAAGDVAQTYDPLYEKPILHPTWGNAKKQGRIAAVNMTGGNLLYKGVIPIQSIKIFGFTAIAVGITHSKKNFDEISWFSFQEGFCRKFILNNNRLVGILMLGKNLNKKELKPLIKKAVFNMVDVGEYKTELLNENFDFNQILDDSI</sequence>
<dbReference type="EMBL" id="LAZR01005130">
    <property type="protein sequence ID" value="KKN02590.1"/>
    <property type="molecule type" value="Genomic_DNA"/>
</dbReference>